<dbReference type="InterPro" id="IPR021373">
    <property type="entry name" value="DUF2993"/>
</dbReference>
<reference evidence="2" key="1">
    <citation type="journal article" date="2019" name="Int. J. Syst. Evol. Microbiol.">
        <title>The Global Catalogue of Microorganisms (GCM) 10K type strain sequencing project: providing services to taxonomists for standard genome sequencing and annotation.</title>
        <authorList>
            <consortium name="The Broad Institute Genomics Platform"/>
            <consortium name="The Broad Institute Genome Sequencing Center for Infectious Disease"/>
            <person name="Wu L."/>
            <person name="Ma J."/>
        </authorList>
    </citation>
    <scope>NUCLEOTIDE SEQUENCE [LARGE SCALE GENOMIC DNA]</scope>
    <source>
        <strain evidence="2">JCM 17459</strain>
    </source>
</reference>
<dbReference type="EMBL" id="BAABBA010000001">
    <property type="protein sequence ID" value="GAA4285809.1"/>
    <property type="molecule type" value="Genomic_DNA"/>
</dbReference>
<name>A0ABP8EPF5_9MICO</name>
<sequence>MTYVGRMRRLLALLVAAVVLVAAALLIDRLLRASAEDRVADELAAAVEVDGAPDVTVEGFPFLTQLAAGELDSVRARADAVATEGVRLLDVTAHARGVTVEEPATAGRLDLDGTLPDEELQQLVDEEVDGVTVASAADGVHLSTEVLGLDLALVAAPEVADGGISVRVTSVRLGGAELDTDDLAPLVGEDLLELQLDVPDLPLGLQLVDVVPADGGLRLSLTGEDVVLAAP</sequence>
<organism evidence="1 2">
    <name type="scientific">Georgenia daeguensis</name>
    <dbReference type="NCBI Taxonomy" id="908355"/>
    <lineage>
        <taxon>Bacteria</taxon>
        <taxon>Bacillati</taxon>
        <taxon>Actinomycetota</taxon>
        <taxon>Actinomycetes</taxon>
        <taxon>Micrococcales</taxon>
        <taxon>Bogoriellaceae</taxon>
        <taxon>Georgenia</taxon>
    </lineage>
</organism>
<evidence type="ECO:0000313" key="1">
    <source>
        <dbReference type="EMBL" id="GAA4285809.1"/>
    </source>
</evidence>
<proteinExistence type="predicted"/>
<protein>
    <submittedName>
        <fullName evidence="1">DUF2993 domain-containing protein</fullName>
    </submittedName>
</protein>
<accession>A0ABP8EPF5</accession>
<evidence type="ECO:0000313" key="2">
    <source>
        <dbReference type="Proteomes" id="UP001499841"/>
    </source>
</evidence>
<comment type="caution">
    <text evidence="1">The sequence shown here is derived from an EMBL/GenBank/DDBJ whole genome shotgun (WGS) entry which is preliminary data.</text>
</comment>
<dbReference type="Proteomes" id="UP001499841">
    <property type="component" value="Unassembled WGS sequence"/>
</dbReference>
<gene>
    <name evidence="1" type="ORF">GCM10022262_01680</name>
</gene>
<keyword evidence="2" id="KW-1185">Reference proteome</keyword>
<dbReference type="Pfam" id="PF11209">
    <property type="entry name" value="LmeA"/>
    <property type="match status" value="1"/>
</dbReference>